<dbReference type="AlphaFoldDB" id="A0A2M8J458"/>
<dbReference type="InterPro" id="IPR021263">
    <property type="entry name" value="DUF2840"/>
</dbReference>
<evidence type="ECO:0000313" key="2">
    <source>
        <dbReference type="Proteomes" id="UP000231553"/>
    </source>
</evidence>
<keyword evidence="1" id="KW-0378">Hydrolase</keyword>
<keyword evidence="2" id="KW-1185">Reference proteome</keyword>
<dbReference type="GO" id="GO:0016798">
    <property type="term" value="F:hydrolase activity, acting on glycosyl bonds"/>
    <property type="evidence" value="ECO:0007669"/>
    <property type="project" value="UniProtKB-KW"/>
</dbReference>
<evidence type="ECO:0000313" key="1">
    <source>
        <dbReference type="EMBL" id="PJE37569.1"/>
    </source>
</evidence>
<proteinExistence type="predicted"/>
<accession>A0A2M8J458</accession>
<organism evidence="1 2">
    <name type="scientific">Pseudooceanicola lipolyticus</name>
    <dbReference type="NCBI Taxonomy" id="2029104"/>
    <lineage>
        <taxon>Bacteria</taxon>
        <taxon>Pseudomonadati</taxon>
        <taxon>Pseudomonadota</taxon>
        <taxon>Alphaproteobacteria</taxon>
        <taxon>Rhodobacterales</taxon>
        <taxon>Paracoccaceae</taxon>
        <taxon>Pseudooceanicola</taxon>
    </lineage>
</organism>
<dbReference type="RefSeq" id="WP_100161624.1">
    <property type="nucleotide sequence ID" value="NZ_PGTB01000012.1"/>
</dbReference>
<reference evidence="1 2" key="1">
    <citation type="journal article" date="2018" name="Int. J. Syst. Evol. Microbiol.">
        <title>Pseudooceanicola lipolyticus sp. nov., a marine alphaproteobacterium, reclassification of Oceanicola flagellatus as Pseudooceanicola flagellatus comb. nov. and emended description of the genus Pseudooceanicola.</title>
        <authorList>
            <person name="Huang M.-M."/>
            <person name="Guo L.-L."/>
            <person name="Wu Y.-H."/>
            <person name="Lai Q.-L."/>
            <person name="Shao Z.-Z."/>
            <person name="Wang C.-S."/>
            <person name="Wu M."/>
            <person name="Xu X.-W."/>
        </authorList>
    </citation>
    <scope>NUCLEOTIDE SEQUENCE [LARGE SCALE GENOMIC DNA]</scope>
    <source>
        <strain evidence="1 2">157</strain>
    </source>
</reference>
<dbReference type="EMBL" id="PGTB01000012">
    <property type="protein sequence ID" value="PJE37569.1"/>
    <property type="molecule type" value="Genomic_DNA"/>
</dbReference>
<comment type="caution">
    <text evidence="1">The sequence shown here is derived from an EMBL/GenBank/DDBJ whole genome shotgun (WGS) entry which is preliminary data.</text>
</comment>
<protein>
    <submittedName>
        <fullName evidence="1">Glycosidase</fullName>
    </submittedName>
</protein>
<gene>
    <name evidence="1" type="ORF">CVM52_06125</name>
</gene>
<dbReference type="Pfam" id="PF11000">
    <property type="entry name" value="DUF2840"/>
    <property type="match status" value="1"/>
</dbReference>
<sequence length="172" mass="19549">MTSNLHRPRATRALPGDIPRDLTLVELTWREGEIENWVRFGRPVCGRYLDRQTRLLGFAPGSIFAFVRWASNAYGTVVSRLDIVSAIGPGVAFQTLPFVTPGGELLLHIHGWPKVERVLQCIDAVEALAIDPADVSPDYWRHLHNRLSVSQEPHPYTRLQHNAWLKRRKVLS</sequence>
<name>A0A2M8J458_9RHOB</name>
<dbReference type="OrthoDB" id="9810432at2"/>
<keyword evidence="1" id="KW-0326">Glycosidase</keyword>
<dbReference type="Proteomes" id="UP000231553">
    <property type="component" value="Unassembled WGS sequence"/>
</dbReference>